<dbReference type="RefSeq" id="WP_062930004.1">
    <property type="nucleotide sequence ID" value="NZ_CP015098.1"/>
</dbReference>
<dbReference type="SMART" id="SM00823">
    <property type="entry name" value="PKS_PP"/>
    <property type="match status" value="2"/>
</dbReference>
<dbReference type="InterPro" id="IPR010071">
    <property type="entry name" value="AA_adenyl_dom"/>
</dbReference>
<dbReference type="Gene3D" id="1.10.1200.10">
    <property type="entry name" value="ACP-like"/>
    <property type="match status" value="1"/>
</dbReference>
<dbReference type="FunFam" id="1.10.1200.10:FF:000005">
    <property type="entry name" value="Nonribosomal peptide synthetase 1"/>
    <property type="match status" value="1"/>
</dbReference>
<accession>A0A143C8V3</accession>
<dbReference type="CDD" id="cd12117">
    <property type="entry name" value="A_NRPS_Srf_like"/>
    <property type="match status" value="1"/>
</dbReference>
<dbReference type="Pfam" id="PF00975">
    <property type="entry name" value="Thioesterase"/>
    <property type="match status" value="1"/>
</dbReference>
<dbReference type="InterPro" id="IPR001242">
    <property type="entry name" value="Condensation_dom"/>
</dbReference>
<evidence type="ECO:0000313" key="7">
    <source>
        <dbReference type="Proteomes" id="UP000076096"/>
    </source>
</evidence>
<feature type="domain" description="Carrier" evidence="5">
    <location>
        <begin position="2056"/>
        <end position="2131"/>
    </location>
</feature>
<dbReference type="Gene3D" id="3.30.559.30">
    <property type="entry name" value="Nonribosomal peptide synthetase, condensation domain"/>
    <property type="match status" value="2"/>
</dbReference>
<dbReference type="Gene3D" id="3.40.50.980">
    <property type="match status" value="4"/>
</dbReference>
<keyword evidence="7" id="KW-1185">Reference proteome</keyword>
<feature type="domain" description="Carrier" evidence="5">
    <location>
        <begin position="969"/>
        <end position="1044"/>
    </location>
</feature>
<dbReference type="CDD" id="cd19540">
    <property type="entry name" value="LCL_NRPS-like"/>
    <property type="match status" value="1"/>
</dbReference>
<dbReference type="InterPro" id="IPR020845">
    <property type="entry name" value="AMP-binding_CS"/>
</dbReference>
<dbReference type="GO" id="GO:0031177">
    <property type="term" value="F:phosphopantetheine binding"/>
    <property type="evidence" value="ECO:0007669"/>
    <property type="project" value="InterPro"/>
</dbReference>
<evidence type="ECO:0000313" key="6">
    <source>
        <dbReference type="EMBL" id="AMW13851.1"/>
    </source>
</evidence>
<evidence type="ECO:0000256" key="3">
    <source>
        <dbReference type="ARBA" id="ARBA00022450"/>
    </source>
</evidence>
<evidence type="ECO:0000259" key="5">
    <source>
        <dbReference type="PROSITE" id="PS50075"/>
    </source>
</evidence>
<dbReference type="CDD" id="cd17651">
    <property type="entry name" value="A_NRPS_VisG_like"/>
    <property type="match status" value="1"/>
</dbReference>
<dbReference type="CDD" id="cd19543">
    <property type="entry name" value="DCL_NRPS"/>
    <property type="match status" value="1"/>
</dbReference>
<dbReference type="Pfam" id="PF00550">
    <property type="entry name" value="PP-binding"/>
    <property type="match status" value="2"/>
</dbReference>
<dbReference type="InterPro" id="IPR025110">
    <property type="entry name" value="AMP-bd_C"/>
</dbReference>
<evidence type="ECO:0000256" key="4">
    <source>
        <dbReference type="ARBA" id="ARBA00022553"/>
    </source>
</evidence>
<dbReference type="GO" id="GO:0003824">
    <property type="term" value="F:catalytic activity"/>
    <property type="evidence" value="ECO:0007669"/>
    <property type="project" value="InterPro"/>
</dbReference>
<dbReference type="Pfam" id="PF00668">
    <property type="entry name" value="Condensation"/>
    <property type="match status" value="2"/>
</dbReference>
<dbReference type="GO" id="GO:0072330">
    <property type="term" value="P:monocarboxylic acid biosynthetic process"/>
    <property type="evidence" value="ECO:0007669"/>
    <property type="project" value="UniProtKB-ARBA"/>
</dbReference>
<dbReference type="GO" id="GO:0043041">
    <property type="term" value="P:amino acid activation for nonribosomal peptide biosynthetic process"/>
    <property type="evidence" value="ECO:0007669"/>
    <property type="project" value="TreeGrafter"/>
</dbReference>
<comment type="cofactor">
    <cofactor evidence="1">
        <name>pantetheine 4'-phosphate</name>
        <dbReference type="ChEBI" id="CHEBI:47942"/>
    </cofactor>
</comment>
<comment type="similarity">
    <text evidence="2">Belongs to the ATP-dependent AMP-binding enzyme family.</text>
</comment>
<dbReference type="FunFam" id="1.10.1200.10:FF:000016">
    <property type="entry name" value="Non-ribosomal peptide synthase"/>
    <property type="match status" value="1"/>
</dbReference>
<dbReference type="Pfam" id="PF00501">
    <property type="entry name" value="AMP-binding"/>
    <property type="match status" value="2"/>
</dbReference>
<dbReference type="Gene3D" id="2.30.38.10">
    <property type="entry name" value="Luciferase, Domain 3"/>
    <property type="match status" value="2"/>
</dbReference>
<dbReference type="FunFam" id="2.30.38.10:FF:000001">
    <property type="entry name" value="Non-ribosomal peptide synthetase PvdI"/>
    <property type="match status" value="2"/>
</dbReference>
<dbReference type="Gene3D" id="3.40.50.1820">
    <property type="entry name" value="alpha/beta hydrolase"/>
    <property type="match status" value="1"/>
</dbReference>
<dbReference type="InterPro" id="IPR020802">
    <property type="entry name" value="TesA-like"/>
</dbReference>
<dbReference type="SUPFAM" id="SSF56801">
    <property type="entry name" value="Acetyl-CoA synthetase-like"/>
    <property type="match status" value="2"/>
</dbReference>
<reference evidence="7" key="1">
    <citation type="submission" date="2016-04" db="EMBL/GenBank/DDBJ databases">
        <authorList>
            <person name="Zhang B."/>
        </authorList>
    </citation>
    <scope>NUCLEOTIDE SEQUENCE [LARGE SCALE GENOMIC DNA]</scope>
    <source>
        <strain evidence="7">S10</strain>
    </source>
</reference>
<dbReference type="GO" id="GO:0044550">
    <property type="term" value="P:secondary metabolite biosynthetic process"/>
    <property type="evidence" value="ECO:0007669"/>
    <property type="project" value="TreeGrafter"/>
</dbReference>
<keyword evidence="4" id="KW-0597">Phosphoprotein</keyword>
<proteinExistence type="inferred from homology"/>
<dbReference type="InterPro" id="IPR023213">
    <property type="entry name" value="CAT-like_dom_sf"/>
</dbReference>
<dbReference type="Proteomes" id="UP000076096">
    <property type="component" value="Chromosome"/>
</dbReference>
<dbReference type="KEGG" id="stsi:A4E84_32735"/>
<dbReference type="Pfam" id="PF13193">
    <property type="entry name" value="AMP-binding_C"/>
    <property type="match status" value="2"/>
</dbReference>
<dbReference type="InterPro" id="IPR029058">
    <property type="entry name" value="AB_hydrolase_fold"/>
</dbReference>
<dbReference type="InterPro" id="IPR001031">
    <property type="entry name" value="Thioesterase"/>
</dbReference>
<dbReference type="NCBIfam" id="TIGR01733">
    <property type="entry name" value="AA-adenyl-dom"/>
    <property type="match status" value="2"/>
</dbReference>
<dbReference type="GO" id="GO:0017000">
    <property type="term" value="P:antibiotic biosynthetic process"/>
    <property type="evidence" value="ECO:0007669"/>
    <property type="project" value="UniProtKB-ARBA"/>
</dbReference>
<dbReference type="PANTHER" id="PTHR45527:SF1">
    <property type="entry name" value="FATTY ACID SYNTHASE"/>
    <property type="match status" value="1"/>
</dbReference>
<dbReference type="InterPro" id="IPR020806">
    <property type="entry name" value="PKS_PP-bd"/>
</dbReference>
<dbReference type="SUPFAM" id="SSF53474">
    <property type="entry name" value="alpha/beta-Hydrolases"/>
    <property type="match status" value="1"/>
</dbReference>
<dbReference type="FunFam" id="3.40.50.980:FF:000001">
    <property type="entry name" value="Non-ribosomal peptide synthetase"/>
    <property type="match status" value="2"/>
</dbReference>
<dbReference type="SUPFAM" id="SSF47336">
    <property type="entry name" value="ACP-like"/>
    <property type="match status" value="2"/>
</dbReference>
<evidence type="ECO:0000256" key="2">
    <source>
        <dbReference type="ARBA" id="ARBA00006432"/>
    </source>
</evidence>
<dbReference type="GO" id="GO:0005829">
    <property type="term" value="C:cytosol"/>
    <property type="evidence" value="ECO:0007669"/>
    <property type="project" value="TreeGrafter"/>
</dbReference>
<dbReference type="PROSITE" id="PS00455">
    <property type="entry name" value="AMP_BINDING"/>
    <property type="match status" value="2"/>
</dbReference>
<dbReference type="FunFam" id="3.30.300.30:FF:000010">
    <property type="entry name" value="Enterobactin synthetase component F"/>
    <property type="match status" value="2"/>
</dbReference>
<gene>
    <name evidence="6" type="ORF">A4E84_32735</name>
</gene>
<dbReference type="InterPro" id="IPR036736">
    <property type="entry name" value="ACP-like_sf"/>
</dbReference>
<dbReference type="STRING" id="1783515.A4E84_32735"/>
<keyword evidence="3" id="KW-0596">Phosphopantetheine</keyword>
<dbReference type="InterPro" id="IPR045851">
    <property type="entry name" value="AMP-bd_C_sf"/>
</dbReference>
<name>A0A143C8V3_9ACTN</name>
<dbReference type="GO" id="GO:0008610">
    <property type="term" value="P:lipid biosynthetic process"/>
    <property type="evidence" value="ECO:0007669"/>
    <property type="project" value="UniProtKB-ARBA"/>
</dbReference>
<dbReference type="PROSITE" id="PS50075">
    <property type="entry name" value="CARRIER"/>
    <property type="match status" value="2"/>
</dbReference>
<dbReference type="SUPFAM" id="SSF52777">
    <property type="entry name" value="CoA-dependent acyltransferases"/>
    <property type="match status" value="4"/>
</dbReference>
<sequence>MSQSGLEEILPLSPLQEGIFFHSVYDETAPDLYAVQLVVDLEGPLERDALRAAADGLLRRHANLRTSFRYEGVNRPLQIVHRAVEVPWHDVDLTALAEEDRAAEADRVVAEDRARRLDLAKPPLMRFTLVALGAYRHRLVLTFHHVLLDGWSLPVLWRELFALYSSRGDVSRLPAVRPYRDHLAWLRRQDRVAAENAWREALGDLDGPTLVAPDAGTVSMVPGQIDVRLPERTTRALTEWVREQGLTMGTVLQGVWAIVLSRLTGRDDVVAGVTVSGRPSEIDGVESMIGLFINTVPMRARLRPAQPMAEFLRELQDAQTRLLAHQHIGLADIRRAIGSDGRGGLFDTLTVFENYPSGGGGGASDAALKVTRVDSQDANHYPLSLIGAPGERIWLRLDHRPDLYDEAAARHIMDRVVRILEAVAAAPDSPVARITAAAEPGGAPTLPEGSVGTAREVPDAALPELFRAQVRRVPDAPAVVTDDRTLTYAELDACANRLAHRLAGADVGPESAVVLLMERSPEVPVAVLGVLKAGGHYVPLHHGFPMDRMRDAAEEASARAVVTDRATAPRADELADALGVPVIVVDDPDAGEWPADDPEVAVHPDQAAYVMFTSGSTGRPKGVVVTQRGVAELAFDGRWHTGAHESVLLNATLAFDASTYELWVPLLAGNRIVVVPPGETDVDAVARTITGHGVTGALLTTALFNVLAEERPEVFAGMREITTGGDAASAQAFRRVLEHCPGLTVTNLYGPTEITMNATHHAVTTADGLGSTVPIGGAMDNTHLYILDGGLLAVPEGVTGELYVGGAGVARGYAGRSALTAERFVPDPFGPAGSRMYRTGDQVRRTPAGVLEFVGRADHQVKIRGFRIEPAEVEATVARHSSVGQAVVVARRDPAGEKRLVAYVVPAAGGGTGVPDPEALRAHTAHTLPGYMVPTAFVVLDALPVLPNGKVNPKALPDPDWDTAVLGRGPRGPREEILCGLFAEVLGLPRIGIDDNLFERGGNSLLATRLVSRIRSTLRTELAIRELFEAPTVAALSAVLDRSGDGRGGITPAVPRPPRVPLSFAQQRLWFLHGVEGPNPSYNLPVPLRLTGRLDHAALRDALTDVVTRHEPLRTVFAEDANGPYQRALPPAPVPVEVVPTGESRLRGLLDEAVRHRFDLSEQPPLKVWLFQISETEHVLLLLMHHIAADGWSMPLLRRDLTVAYAARHTGHAPRWEPLAVDYADYSVWQRTMLGSEDDPDSVLSRQLAHWTEQLAGLPEELELPADRERPLVSSGEGGMLVFDVPERTHAGLAKLARDTRSTLFMVVQAGLAGLLSRLGAGTDIPIGTPIAGRTDDAVGELVGFFVNSLVLRTDVSGDPTFTELVARVRDVDLAAYAHQDVPFERLVEILNPQRSLARHPLYQVQLAFDNNDQQAAADVQGRLPGLTVANEPVTVDTAKFDLLFSFAERRGADGTPAGMIASLEYARDLFDEDTARSVVDALLRLLALVVDNPAARVRRLDVLADRDRDQVLTEWNATTREHPWRPLPELFEEWAARRPDSPAVVHEAVTDDAASGPVERLTYGELNARANRLARLLIGRGVGPESYVAIALPRSPLQVTAVCAILKTGAAYVPVDPAHPAERVAYMLDDADPAVLLTTADVAATLPAGRPGTVLLDDPAVRDALEALPGTDVTDTERTAPALPRHPLYVIYTSGSTGRPKPVVMQAGGPANLVAWQDGLLAGNRITAQFAPIGFDVSVQEILSALLYGKTLVQCPEDVRRDSERLVRWLDRHGVQELFAPNLVVEAVADAAREGALDLPELRDIVQSGEALVVGESLRAFHGRVPGRRLHNQYGPTETHVMTGWVLPADPAEWENAPTMGGPVDNARLRVLDAALRPVAPGRTGELYIAGAGLGRGYLRRPGMTAERFVADPFGAPGERMYRTGDLVRWTREGQIRYIGRADFQVKIRGFRVEPGEVEAALVRHPAVAKAAVVVREDSPGEKRLVAYVVPDESAAPTAPEALDETLAAHVRAGLPEYMVPSAFVTLDALPLTGNGKLDRRALPAPRTAAASLAHPRTPEEKVLADLFAELLELEAVGVHDDFFRLGGHSFLATRLVRRIRSDLGVEISVRTVFEAPTVAGLARALGSDTSRDPLDPLLPLRPRGDRPPLFCIHPGSGTSWSFSGLLAHLDPEQPVYGLQARGLTEPDRMPDSIAEMADDYIARMRTVQPAGPYALLGWSFGGLVAHAVAVRLEEQGEEVRTLGIMDTFPPDLEAEAPSWDDHEIIAPLLASGFSFDMRELAVDRDAVLARYAAYLEEENNRLAALGEQGLVKSMNAYVHNNRLMGTFQAGVFGGDLLFFTATRPTPGVEYPEEVRARLVPEAWRPYVKGTIANHDVDSTHGGMLSDAEAVAVIGRALADAL</sequence>
<dbReference type="Gene3D" id="3.30.559.10">
    <property type="entry name" value="Chloramphenicol acetyltransferase-like domain"/>
    <property type="match status" value="2"/>
</dbReference>
<protein>
    <recommendedName>
        <fullName evidence="5">Carrier domain-containing protein</fullName>
    </recommendedName>
</protein>
<dbReference type="EMBL" id="CP015098">
    <property type="protein sequence ID" value="AMW13851.1"/>
    <property type="molecule type" value="Genomic_DNA"/>
</dbReference>
<evidence type="ECO:0000256" key="1">
    <source>
        <dbReference type="ARBA" id="ARBA00001957"/>
    </source>
</evidence>
<dbReference type="InterPro" id="IPR000873">
    <property type="entry name" value="AMP-dep_synth/lig_dom"/>
</dbReference>
<dbReference type="PANTHER" id="PTHR45527">
    <property type="entry name" value="NONRIBOSOMAL PEPTIDE SYNTHETASE"/>
    <property type="match status" value="1"/>
</dbReference>
<organism evidence="6 7">
    <name type="scientific">Streptomyces qaidamensis</name>
    <dbReference type="NCBI Taxonomy" id="1783515"/>
    <lineage>
        <taxon>Bacteria</taxon>
        <taxon>Bacillati</taxon>
        <taxon>Actinomycetota</taxon>
        <taxon>Actinomycetes</taxon>
        <taxon>Kitasatosporales</taxon>
        <taxon>Streptomycetaceae</taxon>
        <taxon>Streptomyces</taxon>
        <taxon>Streptomyces aurantiacus group</taxon>
    </lineage>
</organism>
<dbReference type="SMART" id="SM00824">
    <property type="entry name" value="PKS_TE"/>
    <property type="match status" value="1"/>
</dbReference>
<dbReference type="InterPro" id="IPR009081">
    <property type="entry name" value="PP-bd_ACP"/>
</dbReference>
<dbReference type="Gene3D" id="3.30.300.30">
    <property type="match status" value="2"/>
</dbReference>